<proteinExistence type="predicted"/>
<name>A0AC54Z9G7_ORYAF</name>
<dbReference type="RefSeq" id="XP_042638280.1">
    <property type="nucleotide sequence ID" value="XM_042782346.1"/>
</dbReference>
<gene>
    <name evidence="2" type="primary">AP3D1</name>
</gene>
<protein>
    <submittedName>
        <fullName evidence="2">AP-3 complex subunit delta-1</fullName>
    </submittedName>
</protein>
<sequence>MALKMVKGSIDRMFDKNLQDLVRGIRNHKEDEAKYISQCIDEIKQELKQDNIAVKANAVCKLTYLQMLGYDISWAAFNIIEVMSASKFTFKRIGYLAASQCFHEGTDVIMLTTNQIRKDLSSPSQYDTGAALTGLSCFVTPDLARDLASDIMTLMSHTKPYIRKKAVLIMYKVFLKYPESLRPAFPRLKEKLEDPDPGVQSAAVNVICELARRNPKNYLSLAPLFFKLMTSSTNNWVLIKIIKLFGALTPLEPRLGKKLIEPLTNLIHSTSAMSLLYECVNTVIAVLISLSSGMPNHSASIQLCVQKLRILIEDSDQNLKYLGLLAMSKILKTHPKSVQSHKDLILQCLDDKDESIRLRALDLLYGMVSKKNLMEIVKKLMTHVDKAEGTTYRDELLTKIIDICSQSNYQYITNFEWYISILVELTRLEGTRHGHLIAAQMLDVAIRVKAIRKFAVSQMSALLDSAHLVASNTQRNGICEVLYAAAWICGEFSEHLQEPQQTLEAMLRPKVTTLPGHIQAVYVQNVVKLYAAILQQREQAADREAAQAATQLLVDRLPQFVQSADLEVQERASCILQLVKYIQKLQAKDVPVAEEVSALFAGELNPVAPKAQKKVPIPEGLDLDAWINEPPSDSESEDEAPKAIFHDDEQKPPRHRQPEVDEEELARRREARKQEQANNPFYIKSSPSPQKRYQDTPGVEHIPVVQIDLSVPLKVPGMPASDQYVKLEQERRHRQRLEKDRKRKKQRKEKRREGRHRRHSSLQTESDEDIAPAQQVDIVTEEMPENALPSDEDDKDPNDPYRALDIDLDRPLADSEKLPVQKHRNAETPQSPDKEDIPAGEKKGRKPRKKEKKHREKERRKEKEKGKDLDFWLSTTPPPLATAPGSTPSMGEPGVDAVVAVPKEECEELKREEPENEEDDEEPELEKKPSKHKKKKHKKEKEEKSKDKKKARRKKPLGEEVLEEPMHNGTPEGEPLPPMSSYCLLAENSYIKMTYDVQGSLQKDSQVTVSIILENLSASFLKNMELNVLDSLNTKMTRPEGASVHDGVPVPFQLPPGVSNEARFVFTVQSIVMAQKLKGTLSFIAKNDEGSTHEKLDFKLHFSCTSYLITTPCSSDAFAKLLESGDLSMSSIRVEGITMSFQNLLAKICFHHHFSVVERVDSCASMYSRSIQGHHACLLVKKGENSVSVDGKCSDSTLLGNLLDELKVTLAQC</sequence>
<reference evidence="2" key="1">
    <citation type="submission" date="2025-08" db="UniProtKB">
        <authorList>
            <consortium name="RefSeq"/>
        </authorList>
    </citation>
    <scope>IDENTIFICATION</scope>
</reference>
<organism evidence="1 2">
    <name type="scientific">Orycteropus afer afer</name>
    <dbReference type="NCBI Taxonomy" id="1230840"/>
    <lineage>
        <taxon>Eukaryota</taxon>
        <taxon>Metazoa</taxon>
        <taxon>Chordata</taxon>
        <taxon>Craniata</taxon>
        <taxon>Vertebrata</taxon>
        <taxon>Euteleostomi</taxon>
        <taxon>Mammalia</taxon>
        <taxon>Eutheria</taxon>
        <taxon>Afrotheria</taxon>
        <taxon>Tubulidentata</taxon>
        <taxon>Orycteropodidae</taxon>
        <taxon>Orycteropus</taxon>
    </lineage>
</organism>
<keyword evidence="1" id="KW-1185">Reference proteome</keyword>
<accession>A0AC54Z9G7</accession>
<evidence type="ECO:0000313" key="2">
    <source>
        <dbReference type="RefSeq" id="XP_042638280.1"/>
    </source>
</evidence>
<evidence type="ECO:0000313" key="1">
    <source>
        <dbReference type="Proteomes" id="UP000694850"/>
    </source>
</evidence>
<dbReference type="Proteomes" id="UP000694850">
    <property type="component" value="Unplaced"/>
</dbReference>